<dbReference type="InterPro" id="IPR013785">
    <property type="entry name" value="Aldolase_TIM"/>
</dbReference>
<feature type="binding site" evidence="13">
    <location>
        <position position="218"/>
    </location>
    <ligand>
        <name>substrate</name>
    </ligand>
</feature>
<feature type="binding site" evidence="13">
    <location>
        <position position="188"/>
    </location>
    <ligand>
        <name>substrate</name>
    </ligand>
</feature>
<organism evidence="16 18">
    <name type="scientific">Kerstersia gyiorum</name>
    <dbReference type="NCBI Taxonomy" id="206506"/>
    <lineage>
        <taxon>Bacteria</taxon>
        <taxon>Pseudomonadati</taxon>
        <taxon>Pseudomonadota</taxon>
        <taxon>Betaproteobacteria</taxon>
        <taxon>Burkholderiales</taxon>
        <taxon>Alcaligenaceae</taxon>
        <taxon>Kerstersia</taxon>
    </lineage>
</organism>
<dbReference type="PIRSF" id="PIRSF006250">
    <property type="entry name" value="NadC_ModD"/>
    <property type="match status" value="1"/>
</dbReference>
<reference evidence="16 18" key="1">
    <citation type="submission" date="2015-04" db="EMBL/GenBank/DDBJ databases">
        <title>Genome sequence of Kerstersia gyiorum CG1.</title>
        <authorList>
            <person name="Greninger A.L."/>
            <person name="Kozyreva V."/>
            <person name="Chaturvedi V."/>
        </authorList>
    </citation>
    <scope>NUCLEOTIDE SEQUENCE [LARGE SCALE GENOMIC DNA]</scope>
    <source>
        <strain evidence="16 18">CG1</strain>
    </source>
</reference>
<evidence type="ECO:0000256" key="6">
    <source>
        <dbReference type="ARBA" id="ARBA00022642"/>
    </source>
</evidence>
<gene>
    <name evidence="16" type="ORF">AAV32_10245</name>
    <name evidence="17" type="ORF">EV679_2886</name>
</gene>
<evidence type="ECO:0000256" key="4">
    <source>
        <dbReference type="ARBA" id="ARBA00011218"/>
    </source>
</evidence>
<evidence type="ECO:0000256" key="2">
    <source>
        <dbReference type="ARBA" id="ARBA00004893"/>
    </source>
</evidence>
<comment type="similarity">
    <text evidence="3 12">Belongs to the NadC/ModD family.</text>
</comment>
<comment type="pathway">
    <text evidence="2">Cofactor biosynthesis; NAD(+) biosynthesis; nicotinate D-ribonucleotide from quinolinate: step 1/1.</text>
</comment>
<dbReference type="InterPro" id="IPR004393">
    <property type="entry name" value="NadC"/>
</dbReference>
<feature type="binding site" evidence="13">
    <location>
        <begin position="154"/>
        <end position="156"/>
    </location>
    <ligand>
        <name>substrate</name>
    </ligand>
</feature>
<dbReference type="PANTHER" id="PTHR32179:SF3">
    <property type="entry name" value="NICOTINATE-NUCLEOTIDE PYROPHOSPHORYLASE [CARBOXYLATING]"/>
    <property type="match status" value="1"/>
</dbReference>
<evidence type="ECO:0000313" key="19">
    <source>
        <dbReference type="Proteomes" id="UP000292039"/>
    </source>
</evidence>
<evidence type="ECO:0000256" key="7">
    <source>
        <dbReference type="ARBA" id="ARBA00022676"/>
    </source>
</evidence>
<evidence type="ECO:0000256" key="8">
    <source>
        <dbReference type="ARBA" id="ARBA00022679"/>
    </source>
</evidence>
<keyword evidence="8 12" id="KW-0808">Transferase</keyword>
<dbReference type="EMBL" id="LBNE01000006">
    <property type="protein sequence ID" value="KKO71569.1"/>
    <property type="molecule type" value="Genomic_DNA"/>
</dbReference>
<dbReference type="FunFam" id="3.90.1170.20:FF:000001">
    <property type="entry name" value="Nicotinate-nucleotide diphosphorylase (Carboxylating)"/>
    <property type="match status" value="1"/>
</dbReference>
<dbReference type="SUPFAM" id="SSF51690">
    <property type="entry name" value="Nicotinate/Quinolinate PRTase C-terminal domain-like"/>
    <property type="match status" value="1"/>
</dbReference>
<accession>A0A171KRQ2</accession>
<feature type="binding site" evidence="13">
    <location>
        <begin position="283"/>
        <end position="285"/>
    </location>
    <ligand>
        <name>substrate</name>
    </ligand>
</feature>
<dbReference type="NCBIfam" id="TIGR00078">
    <property type="entry name" value="nadC"/>
    <property type="match status" value="1"/>
</dbReference>
<dbReference type="Proteomes" id="UP000078084">
    <property type="component" value="Unassembled WGS sequence"/>
</dbReference>
<dbReference type="Gene3D" id="3.20.20.70">
    <property type="entry name" value="Aldolase class I"/>
    <property type="match status" value="1"/>
</dbReference>
<evidence type="ECO:0000259" key="14">
    <source>
        <dbReference type="Pfam" id="PF01729"/>
    </source>
</evidence>
<comment type="caution">
    <text evidence="16">The sequence shown here is derived from an EMBL/GenBank/DDBJ whole genome shotgun (WGS) entry which is preliminary data.</text>
</comment>
<keyword evidence="7 12" id="KW-0328">Glycosyltransferase</keyword>
<dbReference type="InterPro" id="IPR002638">
    <property type="entry name" value="Quinolinate_PRibosylTrfase_C"/>
</dbReference>
<comment type="catalytic activity">
    <reaction evidence="10">
        <text>nicotinate beta-D-ribonucleotide + CO2 + diphosphate = quinolinate + 5-phospho-alpha-D-ribose 1-diphosphate + 2 H(+)</text>
        <dbReference type="Rhea" id="RHEA:12733"/>
        <dbReference type="ChEBI" id="CHEBI:15378"/>
        <dbReference type="ChEBI" id="CHEBI:16526"/>
        <dbReference type="ChEBI" id="CHEBI:29959"/>
        <dbReference type="ChEBI" id="CHEBI:33019"/>
        <dbReference type="ChEBI" id="CHEBI:57502"/>
        <dbReference type="ChEBI" id="CHEBI:58017"/>
        <dbReference type="EC" id="2.4.2.19"/>
    </reaction>
</comment>
<feature type="binding site" evidence="13">
    <location>
        <position position="239"/>
    </location>
    <ligand>
        <name>substrate</name>
    </ligand>
</feature>
<dbReference type="Gene3D" id="3.90.1170.20">
    <property type="entry name" value="Quinolinate phosphoribosyl transferase, N-terminal domain"/>
    <property type="match status" value="1"/>
</dbReference>
<feature type="binding site" evidence="13">
    <location>
        <begin position="262"/>
        <end position="264"/>
    </location>
    <ligand>
        <name>substrate</name>
    </ligand>
</feature>
<dbReference type="EC" id="2.4.2.19" evidence="5"/>
<evidence type="ECO:0000256" key="1">
    <source>
        <dbReference type="ARBA" id="ARBA00003237"/>
    </source>
</evidence>
<dbReference type="UniPathway" id="UPA00253">
    <property type="reaction ID" value="UER00331"/>
</dbReference>
<sequence length="300" mass="31298">MESKSIASTPNAAAAADAWPAPPLPRLILEPQVRAALLEDLGRRGDITSDAIIPADTEARLALRARESGVLAGLDAARLAFELMDGRIHFEPAMADGTHLAPGDTIALIHGPARALLGAERTALNYLSHLSGIASATARIADTVRPYGTRVNCTRKTLPGLRSLQKYAVRVGGGSNHRYGLDDAVLIKDNHIAICGSLQAAVERARAHAGHLTALEVEVDTLAQLREALDLDVAVVLLDNMDTDTLRQAVALARGRAVTEASGGVSEASAASIAATGVNYIAIGALTHSVRALDIGLDSL</sequence>
<dbReference type="CDD" id="cd01572">
    <property type="entry name" value="QPRTase"/>
    <property type="match status" value="1"/>
</dbReference>
<dbReference type="FunFam" id="3.20.20.70:FF:000030">
    <property type="entry name" value="Nicotinate-nucleotide pyrophosphorylase, carboxylating"/>
    <property type="match status" value="1"/>
</dbReference>
<dbReference type="GeneID" id="99725197"/>
<comment type="subunit">
    <text evidence="4">Hexamer formed by 3 homodimers.</text>
</comment>
<evidence type="ECO:0000313" key="17">
    <source>
        <dbReference type="EMBL" id="RZS66729.1"/>
    </source>
</evidence>
<evidence type="ECO:0000259" key="15">
    <source>
        <dbReference type="Pfam" id="PF02749"/>
    </source>
</evidence>
<keyword evidence="18" id="KW-1185">Reference proteome</keyword>
<feature type="binding site" evidence="13">
    <location>
        <position position="121"/>
    </location>
    <ligand>
        <name>substrate</name>
    </ligand>
</feature>
<dbReference type="Pfam" id="PF01729">
    <property type="entry name" value="QRPTase_C"/>
    <property type="match status" value="1"/>
</dbReference>
<dbReference type="GO" id="GO:0005737">
    <property type="term" value="C:cytoplasm"/>
    <property type="evidence" value="ECO:0007669"/>
    <property type="project" value="TreeGrafter"/>
</dbReference>
<feature type="binding site" evidence="13">
    <location>
        <position position="178"/>
    </location>
    <ligand>
        <name>substrate</name>
    </ligand>
</feature>
<dbReference type="InterPro" id="IPR036068">
    <property type="entry name" value="Nicotinate_pribotase-like_C"/>
</dbReference>
<evidence type="ECO:0000256" key="5">
    <source>
        <dbReference type="ARBA" id="ARBA00011944"/>
    </source>
</evidence>
<evidence type="ECO:0000256" key="9">
    <source>
        <dbReference type="ARBA" id="ARBA00033102"/>
    </source>
</evidence>
<dbReference type="STRING" id="206506.AAV32_10245"/>
<dbReference type="GO" id="GO:0009435">
    <property type="term" value="P:NAD+ biosynthetic process"/>
    <property type="evidence" value="ECO:0007669"/>
    <property type="project" value="UniProtKB-UniPathway"/>
</dbReference>
<dbReference type="InterPro" id="IPR022412">
    <property type="entry name" value="Quinolinate_PRibosylTrfase_N"/>
</dbReference>
<name>A0A171KRQ2_9BURK</name>
<dbReference type="GO" id="GO:0004514">
    <property type="term" value="F:nicotinate-nucleotide diphosphorylase (carboxylating) activity"/>
    <property type="evidence" value="ECO:0007669"/>
    <property type="project" value="UniProtKB-EC"/>
</dbReference>
<evidence type="ECO:0000256" key="12">
    <source>
        <dbReference type="PIRNR" id="PIRNR006250"/>
    </source>
</evidence>
<dbReference type="PANTHER" id="PTHR32179">
    <property type="entry name" value="NICOTINATE-NUCLEOTIDE PYROPHOSPHORYLASE [CARBOXYLATING]"/>
    <property type="match status" value="1"/>
</dbReference>
<evidence type="ECO:0000313" key="18">
    <source>
        <dbReference type="Proteomes" id="UP000078084"/>
    </source>
</evidence>
<evidence type="ECO:0000256" key="10">
    <source>
        <dbReference type="ARBA" id="ARBA00047445"/>
    </source>
</evidence>
<feature type="domain" description="Quinolinate phosphoribosyl transferase N-terminal" evidence="15">
    <location>
        <begin position="46"/>
        <end position="131"/>
    </location>
</feature>
<protein>
    <recommendedName>
        <fullName evidence="11">Probable nicotinate-nucleotide pyrophosphorylase [carboxylating]</fullName>
        <ecNumber evidence="5">2.4.2.19</ecNumber>
    </recommendedName>
    <alternativeName>
        <fullName evidence="9">Quinolinate phosphoribosyltransferase [decarboxylating]</fullName>
    </alternativeName>
</protein>
<dbReference type="EMBL" id="SGWZ01000005">
    <property type="protein sequence ID" value="RZS66729.1"/>
    <property type="molecule type" value="Genomic_DNA"/>
</dbReference>
<dbReference type="InterPro" id="IPR037128">
    <property type="entry name" value="Quinolinate_PRibosylTase_N_sf"/>
</dbReference>
<dbReference type="GO" id="GO:0034213">
    <property type="term" value="P:quinolinate catabolic process"/>
    <property type="evidence" value="ECO:0007669"/>
    <property type="project" value="TreeGrafter"/>
</dbReference>
<dbReference type="RefSeq" id="WP_068371237.1">
    <property type="nucleotide sequence ID" value="NZ_CBCSEB010000009.1"/>
</dbReference>
<dbReference type="InterPro" id="IPR027277">
    <property type="entry name" value="NadC/ModD"/>
</dbReference>
<evidence type="ECO:0000256" key="13">
    <source>
        <dbReference type="PIRSR" id="PIRSR006250-1"/>
    </source>
</evidence>
<proteinExistence type="inferred from homology"/>
<dbReference type="Proteomes" id="UP000292039">
    <property type="component" value="Unassembled WGS sequence"/>
</dbReference>
<evidence type="ECO:0000256" key="3">
    <source>
        <dbReference type="ARBA" id="ARBA00009400"/>
    </source>
</evidence>
<reference evidence="17 19" key="2">
    <citation type="submission" date="2019-02" db="EMBL/GenBank/DDBJ databases">
        <title>Genomic Encyclopedia of Type Strains, Phase IV (KMG-IV): sequencing the most valuable type-strain genomes for metagenomic binning, comparative biology and taxonomic classification.</title>
        <authorList>
            <person name="Goeker M."/>
        </authorList>
    </citation>
    <scope>NUCLEOTIDE SEQUENCE [LARGE SCALE GENOMIC DNA]</scope>
    <source>
        <strain evidence="17 19">DSM 16618</strain>
    </source>
</reference>
<dbReference type="AlphaFoldDB" id="A0A171KRQ2"/>
<dbReference type="SUPFAM" id="SSF54675">
    <property type="entry name" value="Nicotinate/Quinolinate PRTase N-terminal domain-like"/>
    <property type="match status" value="1"/>
</dbReference>
<dbReference type="PATRIC" id="fig|206506.3.peg.2191"/>
<evidence type="ECO:0000313" key="16">
    <source>
        <dbReference type="EMBL" id="KKO71569.1"/>
    </source>
</evidence>
<feature type="domain" description="Quinolinate phosphoribosyl transferase C-terminal" evidence="14">
    <location>
        <begin position="133"/>
        <end position="298"/>
    </location>
</feature>
<keyword evidence="6" id="KW-0662">Pyridine nucleotide biosynthesis</keyword>
<dbReference type="Pfam" id="PF02749">
    <property type="entry name" value="QRPTase_N"/>
    <property type="match status" value="1"/>
</dbReference>
<evidence type="ECO:0000256" key="11">
    <source>
        <dbReference type="ARBA" id="ARBA00069173"/>
    </source>
</evidence>
<comment type="function">
    <text evidence="1">Involved in the catabolism of quinolinic acid (QA).</text>
</comment>